<dbReference type="GO" id="GO:0034080">
    <property type="term" value="P:CENP-A containing chromatin assembly"/>
    <property type="evidence" value="ECO:0007669"/>
    <property type="project" value="TreeGrafter"/>
</dbReference>
<feature type="region of interest" description="Disordered" evidence="7">
    <location>
        <begin position="718"/>
        <end position="738"/>
    </location>
</feature>
<evidence type="ECO:0000256" key="5">
    <source>
        <dbReference type="ARBA" id="ARBA00023242"/>
    </source>
</evidence>
<evidence type="ECO:0000256" key="1">
    <source>
        <dbReference type="ARBA" id="ARBA00004123"/>
    </source>
</evidence>
<dbReference type="OrthoDB" id="6347512at2759"/>
<accession>A0A3B3R6F1</accession>
<keyword evidence="4" id="KW-0158">Chromosome</keyword>
<dbReference type="Pfam" id="PF07778">
    <property type="entry name" value="CENP-I"/>
    <property type="match status" value="1"/>
</dbReference>
<dbReference type="GO" id="GO:0000070">
    <property type="term" value="P:mitotic sister chromatid segregation"/>
    <property type="evidence" value="ECO:0007669"/>
    <property type="project" value="TreeGrafter"/>
</dbReference>
<evidence type="ECO:0000313" key="9">
    <source>
        <dbReference type="Proteomes" id="UP000261540"/>
    </source>
</evidence>
<dbReference type="AlphaFoldDB" id="A0A3B3R6F1"/>
<dbReference type="STRING" id="1676925.ENSPKIP00000013769"/>
<dbReference type="RefSeq" id="XP_023675681.1">
    <property type="nucleotide sequence ID" value="XM_023819913.2"/>
</dbReference>
<dbReference type="PANTHER" id="PTHR48208:SF2">
    <property type="entry name" value="CENTROMERE PROTEIN I"/>
    <property type="match status" value="1"/>
</dbReference>
<proteinExistence type="inferred from homology"/>
<name>A0A3B3R6F1_9TELE</name>
<dbReference type="GO" id="GO:0005634">
    <property type="term" value="C:nucleus"/>
    <property type="evidence" value="ECO:0007669"/>
    <property type="project" value="UniProtKB-SubCell"/>
</dbReference>
<dbReference type="Proteomes" id="UP000261540">
    <property type="component" value="Unplaced"/>
</dbReference>
<feature type="compositionally biased region" description="Polar residues" evidence="7">
    <location>
        <begin position="13"/>
        <end position="29"/>
    </location>
</feature>
<dbReference type="PANTHER" id="PTHR48208">
    <property type="entry name" value="CENTROMERE PROTEIN I"/>
    <property type="match status" value="1"/>
</dbReference>
<reference evidence="8" key="2">
    <citation type="submission" date="2025-09" db="UniProtKB">
        <authorList>
            <consortium name="Ensembl"/>
        </authorList>
    </citation>
    <scope>IDENTIFICATION</scope>
</reference>
<dbReference type="GeneTree" id="ENSGT00390000013235"/>
<comment type="similarity">
    <text evidence="3">Belongs to the CENP-I/CTF3 family.</text>
</comment>
<comment type="subcellular location">
    <subcellularLocation>
        <location evidence="2">Chromosome</location>
        <location evidence="2">Centromere</location>
    </subcellularLocation>
    <subcellularLocation>
        <location evidence="1">Nucleus</location>
    </subcellularLocation>
</comment>
<evidence type="ECO:0000313" key="8">
    <source>
        <dbReference type="Ensembl" id="ENSPKIP00000013769.1"/>
    </source>
</evidence>
<dbReference type="GeneID" id="111848139"/>
<reference evidence="8" key="1">
    <citation type="submission" date="2025-08" db="UniProtKB">
        <authorList>
            <consortium name="Ensembl"/>
        </authorList>
    </citation>
    <scope>IDENTIFICATION</scope>
</reference>
<evidence type="ECO:0000256" key="3">
    <source>
        <dbReference type="ARBA" id="ARBA00005470"/>
    </source>
</evidence>
<organism evidence="8 9">
    <name type="scientific">Paramormyrops kingsleyae</name>
    <dbReference type="NCBI Taxonomy" id="1676925"/>
    <lineage>
        <taxon>Eukaryota</taxon>
        <taxon>Metazoa</taxon>
        <taxon>Chordata</taxon>
        <taxon>Craniata</taxon>
        <taxon>Vertebrata</taxon>
        <taxon>Euteleostomi</taxon>
        <taxon>Actinopterygii</taxon>
        <taxon>Neopterygii</taxon>
        <taxon>Teleostei</taxon>
        <taxon>Osteoglossocephala</taxon>
        <taxon>Osteoglossomorpha</taxon>
        <taxon>Osteoglossiformes</taxon>
        <taxon>Mormyridae</taxon>
        <taxon>Paramormyrops</taxon>
    </lineage>
</organism>
<evidence type="ECO:0000256" key="6">
    <source>
        <dbReference type="ARBA" id="ARBA00023328"/>
    </source>
</evidence>
<evidence type="ECO:0000256" key="7">
    <source>
        <dbReference type="SAM" id="MobiDB-lite"/>
    </source>
</evidence>
<dbReference type="InterPro" id="IPR012485">
    <property type="entry name" value="CENP-I"/>
</dbReference>
<keyword evidence="5" id="KW-0539">Nucleus</keyword>
<protein>
    <submittedName>
        <fullName evidence="8">Centromere protein I</fullName>
    </submittedName>
</protein>
<evidence type="ECO:0000256" key="2">
    <source>
        <dbReference type="ARBA" id="ARBA00004584"/>
    </source>
</evidence>
<evidence type="ECO:0000256" key="4">
    <source>
        <dbReference type="ARBA" id="ARBA00022454"/>
    </source>
</evidence>
<sequence>MASKSDPSRLELSCSSENDTTGCSRSLRSSRVAEEQKKRGEAGESFQSALSYFSRVKAGTPWRSNDVLERHLAAVERVALSQGLPPEAVSILLEFSLSLRMGYVISTRVLKFLVPASTVPQEAVLRGISWLCVDKMPMSMQVLFIRWVITMFDLIDSKDKLRAVYGFIFSFVTQETMCPYICHLLYLLTRKENVRLHRVRKLLELQGKMGRQPFLLHLLSLYKIFCPDLVIVSMPARMKSGFRNHNSTWKSALAAVQRSSRSKLWSDLQLSTGVHQRPAARKRKLNGCISIPPVSSTLHSSSRPPSSRVFPLEQLRTFPQLLENLHQIELPAQMGSMLGSSLALHFLDCMRDSCAFLRLNYWLGSTLHEEFLFHKDTVAQDAPEVIQFLDTLISVQHFLQEGFTATELFLYKFLRVWDGSLLRPQVLGLLSDIPVVPCSRIKPCLFEPLMQLFFTSSLFFKCSVVECLNSMLQKWLTWHSVYAFEDELDISVTSQTPLNMTLSGLMDSVMALVQFVGRISTIGLQLEQYHPLLLNFTLDFYETVSDMFLKYGMPLVVLPPAGVFYPALHATEPVSVDKLCHIMYRYRTNLISAKSQEQDEKKPIEISRKTYCQFNHYVVSMVSCLWNSRAFQAGTGLEVGADVLSRSRVPEHWARFSLIHHPAFLAYAIDFHQNCWPEKMTMDLGSIKGKYWDWFVEFLFCQDFHGLKEFVQSSMNRRTSAQGSKQNSNRSQEDAVAS</sequence>
<keyword evidence="6" id="KW-0137">Centromere</keyword>
<feature type="compositionally biased region" description="Basic and acidic residues" evidence="7">
    <location>
        <begin position="31"/>
        <end position="40"/>
    </location>
</feature>
<dbReference type="GO" id="GO:0000939">
    <property type="term" value="C:inner kinetochore"/>
    <property type="evidence" value="ECO:0007669"/>
    <property type="project" value="TreeGrafter"/>
</dbReference>
<dbReference type="Ensembl" id="ENSPKIT00000038198.1">
    <property type="protein sequence ID" value="ENSPKIP00000013769.1"/>
    <property type="gene ID" value="ENSPKIG00000001063.1"/>
</dbReference>
<feature type="region of interest" description="Disordered" evidence="7">
    <location>
        <begin position="1"/>
        <end position="40"/>
    </location>
</feature>
<feature type="compositionally biased region" description="Polar residues" evidence="7">
    <location>
        <begin position="718"/>
        <end position="730"/>
    </location>
</feature>
<keyword evidence="9" id="KW-1185">Reference proteome</keyword>